<dbReference type="EMBL" id="FMZM01000008">
    <property type="protein sequence ID" value="SDD44936.1"/>
    <property type="molecule type" value="Genomic_DNA"/>
</dbReference>
<proteinExistence type="predicted"/>
<dbReference type="CDD" id="cd13120">
    <property type="entry name" value="BF2867_like_N"/>
    <property type="match status" value="1"/>
</dbReference>
<sequence length="126" mass="13328">MRNRPTRRVLASAAVIVATLALTSACGDEEEPPAGNGEPVSFDITFDGDTVTPRGAEETIAKGSDIELVVEADKPGELHVHSSPEQQVEYGAGTTTIPVKLANQAPGVVDIESHDLDQVVIRLTIR</sequence>
<reference evidence="2" key="1">
    <citation type="submission" date="2016-10" db="EMBL/GenBank/DDBJ databases">
        <authorList>
            <person name="Varghese N."/>
            <person name="Submissions S."/>
        </authorList>
    </citation>
    <scope>NUCLEOTIDE SEQUENCE [LARGE SCALE GENOMIC DNA]</scope>
    <source>
        <strain evidence="2">CGMCC 4.6858</strain>
    </source>
</reference>
<dbReference type="AlphaFoldDB" id="A0A1G6UW88"/>
<protein>
    <submittedName>
        <fullName evidence="1">Uncharacterized protein</fullName>
    </submittedName>
</protein>
<dbReference type="RefSeq" id="WP_139175556.1">
    <property type="nucleotide sequence ID" value="NZ_FMZM01000008.1"/>
</dbReference>
<evidence type="ECO:0000313" key="2">
    <source>
        <dbReference type="Proteomes" id="UP000199034"/>
    </source>
</evidence>
<evidence type="ECO:0000313" key="1">
    <source>
        <dbReference type="EMBL" id="SDD44936.1"/>
    </source>
</evidence>
<dbReference type="STRING" id="1045774.SAMN05421872_10893"/>
<organism evidence="1 2">
    <name type="scientific">Nocardioides lianchengensis</name>
    <dbReference type="NCBI Taxonomy" id="1045774"/>
    <lineage>
        <taxon>Bacteria</taxon>
        <taxon>Bacillati</taxon>
        <taxon>Actinomycetota</taxon>
        <taxon>Actinomycetes</taxon>
        <taxon>Propionibacteriales</taxon>
        <taxon>Nocardioidaceae</taxon>
        <taxon>Nocardioides</taxon>
    </lineage>
</organism>
<dbReference type="OrthoDB" id="3748691at2"/>
<keyword evidence="2" id="KW-1185">Reference proteome</keyword>
<dbReference type="Proteomes" id="UP000199034">
    <property type="component" value="Unassembled WGS sequence"/>
</dbReference>
<gene>
    <name evidence="1" type="ORF">SAMN05421872_10893</name>
</gene>
<accession>A0A1G6UW88</accession>
<dbReference type="PROSITE" id="PS51257">
    <property type="entry name" value="PROKAR_LIPOPROTEIN"/>
    <property type="match status" value="1"/>
</dbReference>
<name>A0A1G6UW88_9ACTN</name>